<evidence type="ECO:0000259" key="4">
    <source>
        <dbReference type="Pfam" id="PF00326"/>
    </source>
</evidence>
<dbReference type="GO" id="GO:0004177">
    <property type="term" value="F:aminopeptidase activity"/>
    <property type="evidence" value="ECO:0007669"/>
    <property type="project" value="UniProtKB-KW"/>
</dbReference>
<sequence length="687" mass="77796">MKKTFSHFYLLISLFVSFQAFAQEGATVSFEKFISLRSVGSPSISPDGQHVAFTVSTTDWKENQFDSEIWLSKNGEKPFQLTRTTKGGSGQIRWSPDSQWLAFTADRGNKAQIHVIRISGGEAQAVTNEDEGISSFEWTPDGKKFVFTMSEKESKSEKSQKERYGAWAEEDTEYRLSHLWIVDFMPDLPLNELPCIENKKDSTNKQDCIILPKAERLTEGKFTVGGFGISPDGTKIAFAHQPNPLINTSFKSDISVLDLQTKKISVLVQNPSNDNFVTWSPDSKSILYFSNESDTVSNYYKNNKVFRLELASNKSEQILTDIDENVGNVNWLSNGIYFIANQKTKRFIYQLDAKTNKSKAITGLPEYVFTMSFSKDGSQMAFSAQTPATLGEIYKTNTSVYKPMILTEMTKQIADWKVGTAEVISWKSQDGVEIEGVLHKPKNYDPKKKYPLLVVIHGGPTGIDYPTPVTGYVYPILQWVEKGALVLRPNYRGSAGYGEKFRSLNVRNLGVGDMWDVMSGIDYLDKQGMIDTEKMGAMGWSQGGYISAFLTTNTNRFKAISVGAGISNWITYYVNTDIHPFTRQYLQNNPWKDMDIYLKTSPMTNIKNASTPTLIQHGEFDRRVPIPNAYELYQGLQDMNVPTKLVVYKGFGHGITKPKERLAAIWHNWQWFNKYIWGENVEIPMDK</sequence>
<dbReference type="InterPro" id="IPR011659">
    <property type="entry name" value="WD40"/>
</dbReference>
<dbReference type="OrthoDB" id="9812921at2"/>
<evidence type="ECO:0000256" key="2">
    <source>
        <dbReference type="ARBA" id="ARBA00022825"/>
    </source>
</evidence>
<keyword evidence="1" id="KW-0378">Hydrolase</keyword>
<keyword evidence="6" id="KW-1185">Reference proteome</keyword>
<keyword evidence="5" id="KW-0645">Protease</keyword>
<dbReference type="GO" id="GO:0006508">
    <property type="term" value="P:proteolysis"/>
    <property type="evidence" value="ECO:0007669"/>
    <property type="project" value="InterPro"/>
</dbReference>
<dbReference type="RefSeq" id="WP_091548529.1">
    <property type="nucleotide sequence ID" value="NZ_FONY01000032.1"/>
</dbReference>
<dbReference type="Pfam" id="PF00326">
    <property type="entry name" value="Peptidase_S9"/>
    <property type="match status" value="1"/>
</dbReference>
<dbReference type="PANTHER" id="PTHR42776:SF27">
    <property type="entry name" value="DIPEPTIDYL PEPTIDASE FAMILY MEMBER 6"/>
    <property type="match status" value="1"/>
</dbReference>
<evidence type="ECO:0000256" key="3">
    <source>
        <dbReference type="SAM" id="SignalP"/>
    </source>
</evidence>
<dbReference type="STRING" id="1003.SAMN04488541_103210"/>
<evidence type="ECO:0000256" key="1">
    <source>
        <dbReference type="ARBA" id="ARBA00022801"/>
    </source>
</evidence>
<proteinExistence type="predicted"/>
<keyword evidence="3" id="KW-0732">Signal</keyword>
<dbReference type="Gene3D" id="3.40.50.1820">
    <property type="entry name" value="alpha/beta hydrolase"/>
    <property type="match status" value="1"/>
</dbReference>
<dbReference type="Proteomes" id="UP000199513">
    <property type="component" value="Unassembled WGS sequence"/>
</dbReference>
<keyword evidence="2" id="KW-0720">Serine protease</keyword>
<name>A0A1I2IFX8_9BACT</name>
<dbReference type="EMBL" id="FONY01000032">
    <property type="protein sequence ID" value="SFF41215.1"/>
    <property type="molecule type" value="Genomic_DNA"/>
</dbReference>
<evidence type="ECO:0000313" key="6">
    <source>
        <dbReference type="Proteomes" id="UP000199513"/>
    </source>
</evidence>
<dbReference type="InterPro" id="IPR029058">
    <property type="entry name" value="AB_hydrolase_fold"/>
</dbReference>
<dbReference type="InterPro" id="IPR001375">
    <property type="entry name" value="Peptidase_S9_cat"/>
</dbReference>
<dbReference type="Pfam" id="PF07676">
    <property type="entry name" value="PD40"/>
    <property type="match status" value="5"/>
</dbReference>
<keyword evidence="5" id="KW-0031">Aminopeptidase</keyword>
<reference evidence="5 6" key="1">
    <citation type="submission" date="2016-10" db="EMBL/GenBank/DDBJ databases">
        <authorList>
            <person name="de Groot N.N."/>
        </authorList>
    </citation>
    <scope>NUCLEOTIDE SEQUENCE [LARGE SCALE GENOMIC DNA]</scope>
    <source>
        <strain>GEY</strain>
        <strain evidence="6">DSM 9560</strain>
    </source>
</reference>
<dbReference type="SUPFAM" id="SSF53474">
    <property type="entry name" value="alpha/beta-Hydrolases"/>
    <property type="match status" value="1"/>
</dbReference>
<dbReference type="SUPFAM" id="SSF82171">
    <property type="entry name" value="DPP6 N-terminal domain-like"/>
    <property type="match status" value="1"/>
</dbReference>
<dbReference type="GO" id="GO:0004252">
    <property type="term" value="F:serine-type endopeptidase activity"/>
    <property type="evidence" value="ECO:0007669"/>
    <property type="project" value="TreeGrafter"/>
</dbReference>
<feature type="signal peptide" evidence="3">
    <location>
        <begin position="1"/>
        <end position="22"/>
    </location>
</feature>
<evidence type="ECO:0000313" key="5">
    <source>
        <dbReference type="EMBL" id="SFF41215.1"/>
    </source>
</evidence>
<feature type="chain" id="PRO_5011687157" evidence="3">
    <location>
        <begin position="23"/>
        <end position="687"/>
    </location>
</feature>
<accession>A0A1I2IFX8</accession>
<dbReference type="PANTHER" id="PTHR42776">
    <property type="entry name" value="SERINE PEPTIDASE S9 FAMILY MEMBER"/>
    <property type="match status" value="1"/>
</dbReference>
<gene>
    <name evidence="5" type="ORF">SAMN04488541_103210</name>
</gene>
<organism evidence="5 6">
    <name type="scientific">Thermoflexibacter ruber</name>
    <dbReference type="NCBI Taxonomy" id="1003"/>
    <lineage>
        <taxon>Bacteria</taxon>
        <taxon>Pseudomonadati</taxon>
        <taxon>Bacteroidota</taxon>
        <taxon>Cytophagia</taxon>
        <taxon>Cytophagales</taxon>
        <taxon>Thermoflexibacteraceae</taxon>
        <taxon>Thermoflexibacter</taxon>
    </lineage>
</organism>
<protein>
    <submittedName>
        <fullName evidence="5">Dipeptidyl aminopeptidase/acylaminoacyl peptidase</fullName>
    </submittedName>
</protein>
<dbReference type="Gene3D" id="2.120.10.30">
    <property type="entry name" value="TolB, C-terminal domain"/>
    <property type="match status" value="2"/>
</dbReference>
<feature type="domain" description="Peptidase S9 prolyl oligopeptidase catalytic" evidence="4">
    <location>
        <begin position="477"/>
        <end position="676"/>
    </location>
</feature>
<dbReference type="InterPro" id="IPR011042">
    <property type="entry name" value="6-blade_b-propeller_TolB-like"/>
</dbReference>
<dbReference type="AlphaFoldDB" id="A0A1I2IFX8"/>